<name>A0A1G2FA47_9BACT</name>
<evidence type="ECO:0000259" key="11">
    <source>
        <dbReference type="SMART" id="SM01390"/>
    </source>
</evidence>
<reference evidence="12 13" key="1">
    <citation type="journal article" date="2016" name="Nat. Commun.">
        <title>Thousands of microbial genomes shed light on interconnected biogeochemical processes in an aquifer system.</title>
        <authorList>
            <person name="Anantharaman K."/>
            <person name="Brown C.T."/>
            <person name="Hug L.A."/>
            <person name="Sharon I."/>
            <person name="Castelle C.J."/>
            <person name="Probst A.J."/>
            <person name="Thomas B.C."/>
            <person name="Singh A."/>
            <person name="Wilkins M.J."/>
            <person name="Karaoz U."/>
            <person name="Brodie E.L."/>
            <person name="Williams K.H."/>
            <person name="Hubbard S.S."/>
            <person name="Banfield J.F."/>
        </authorList>
    </citation>
    <scope>NUCLEOTIDE SEQUENCE [LARGE SCALE GENOMIC DNA]</scope>
</reference>
<feature type="domain" description="RNA-binding S4" evidence="10">
    <location>
        <begin position="97"/>
        <end position="160"/>
    </location>
</feature>
<evidence type="ECO:0000256" key="2">
    <source>
        <dbReference type="ARBA" id="ARBA00022730"/>
    </source>
</evidence>
<evidence type="ECO:0000256" key="8">
    <source>
        <dbReference type="RuleBase" id="RU003699"/>
    </source>
</evidence>
<proteinExistence type="inferred from homology"/>
<evidence type="ECO:0000259" key="10">
    <source>
        <dbReference type="SMART" id="SM00363"/>
    </source>
</evidence>
<dbReference type="Pfam" id="PF01479">
    <property type="entry name" value="S4"/>
    <property type="match status" value="1"/>
</dbReference>
<keyword evidence="5 7" id="KW-0687">Ribonucleoprotein</keyword>
<dbReference type="CDD" id="cd00165">
    <property type="entry name" value="S4"/>
    <property type="match status" value="1"/>
</dbReference>
<dbReference type="NCBIfam" id="NF003717">
    <property type="entry name" value="PRK05327.1"/>
    <property type="match status" value="1"/>
</dbReference>
<dbReference type="Proteomes" id="UP000179099">
    <property type="component" value="Unassembled WGS sequence"/>
</dbReference>
<keyword evidence="3 7" id="KW-0694">RNA-binding</keyword>
<dbReference type="Pfam" id="PF00163">
    <property type="entry name" value="Ribosomal_S4"/>
    <property type="match status" value="1"/>
</dbReference>
<dbReference type="InterPro" id="IPR002942">
    <property type="entry name" value="S4_RNA-bd"/>
</dbReference>
<evidence type="ECO:0000256" key="6">
    <source>
        <dbReference type="ARBA" id="ARBA00035254"/>
    </source>
</evidence>
<evidence type="ECO:0000256" key="3">
    <source>
        <dbReference type="ARBA" id="ARBA00022884"/>
    </source>
</evidence>
<dbReference type="SMART" id="SM01390">
    <property type="entry name" value="Ribosomal_S4"/>
    <property type="match status" value="1"/>
</dbReference>
<evidence type="ECO:0000256" key="4">
    <source>
        <dbReference type="ARBA" id="ARBA00022980"/>
    </source>
</evidence>
<dbReference type="SMART" id="SM00363">
    <property type="entry name" value="S4"/>
    <property type="match status" value="1"/>
</dbReference>
<dbReference type="Gene3D" id="3.10.290.10">
    <property type="entry name" value="RNA-binding S4 domain"/>
    <property type="match status" value="1"/>
</dbReference>
<dbReference type="InterPro" id="IPR022801">
    <property type="entry name" value="Ribosomal_uS4"/>
</dbReference>
<dbReference type="PANTHER" id="PTHR11831:SF4">
    <property type="entry name" value="SMALL RIBOSOMAL SUBUNIT PROTEIN US4M"/>
    <property type="match status" value="1"/>
</dbReference>
<dbReference type="PROSITE" id="PS00632">
    <property type="entry name" value="RIBOSOMAL_S4"/>
    <property type="match status" value="1"/>
</dbReference>
<comment type="subunit">
    <text evidence="7">Part of the 30S ribosomal subunit. Contacts protein S5. The interaction surface between S4 and S5 is involved in control of translational fidelity.</text>
</comment>
<evidence type="ECO:0000313" key="13">
    <source>
        <dbReference type="Proteomes" id="UP000179099"/>
    </source>
</evidence>
<dbReference type="FunFam" id="3.10.290.10:FF:000001">
    <property type="entry name" value="30S ribosomal protein S4"/>
    <property type="match status" value="1"/>
</dbReference>
<dbReference type="Gene3D" id="1.10.1050.10">
    <property type="entry name" value="Ribosomal Protein S4 Delta 41, Chain A, domain 1"/>
    <property type="match status" value="1"/>
</dbReference>
<comment type="function">
    <text evidence="7">One of the primary rRNA binding proteins, it binds directly to 16S rRNA where it nucleates assembly of the body of the 30S subunit.</text>
</comment>
<dbReference type="GO" id="GO:0015935">
    <property type="term" value="C:small ribosomal subunit"/>
    <property type="evidence" value="ECO:0007669"/>
    <property type="project" value="InterPro"/>
</dbReference>
<comment type="function">
    <text evidence="7">With S5 and S12 plays an important role in translational accuracy.</text>
</comment>
<organism evidence="12 13">
    <name type="scientific">Candidatus Portnoybacteria bacterium RBG_19FT_COMBO_36_7</name>
    <dbReference type="NCBI Taxonomy" id="1801992"/>
    <lineage>
        <taxon>Bacteria</taxon>
        <taxon>Candidatus Portnoyibacteriota</taxon>
    </lineage>
</organism>
<accession>A0A1G2FA47</accession>
<comment type="similarity">
    <text evidence="1 7 8">Belongs to the universal ribosomal protein uS4 family.</text>
</comment>
<dbReference type="GO" id="GO:0006412">
    <property type="term" value="P:translation"/>
    <property type="evidence" value="ECO:0007669"/>
    <property type="project" value="UniProtKB-UniRule"/>
</dbReference>
<dbReference type="AlphaFoldDB" id="A0A1G2FA47"/>
<keyword evidence="4 7" id="KW-0689">Ribosomal protein</keyword>
<sequence>MADPRCKKCRRAGEKLFLKGDRCFSPKCAMVKRPNPPGIHGKSKRRRGGSEYGKQLSEKQRMKRIYGVSERQFKNYVKDAMTASGDTREILLRKLEMRLDNVVFRLGLARSRTMARQLVNHGHILINGKKVSIPSYQVRKDQVISVKTKIKESILMKDLSIILKKHETPAWLALENERIEGKILGIPSADDLGDLSPAGLVAEFYSR</sequence>
<dbReference type="GO" id="GO:0003735">
    <property type="term" value="F:structural constituent of ribosome"/>
    <property type="evidence" value="ECO:0007669"/>
    <property type="project" value="InterPro"/>
</dbReference>
<gene>
    <name evidence="7" type="primary">rpsD</name>
    <name evidence="12" type="ORF">A2Y98_00050</name>
</gene>
<dbReference type="InterPro" id="IPR018079">
    <property type="entry name" value="Ribosomal_uS4_CS"/>
</dbReference>
<dbReference type="NCBIfam" id="TIGR01017">
    <property type="entry name" value="rpsD_bact"/>
    <property type="match status" value="1"/>
</dbReference>
<evidence type="ECO:0000313" key="12">
    <source>
        <dbReference type="EMBL" id="OGZ34642.1"/>
    </source>
</evidence>
<evidence type="ECO:0000256" key="7">
    <source>
        <dbReference type="HAMAP-Rule" id="MF_01306"/>
    </source>
</evidence>
<evidence type="ECO:0000256" key="5">
    <source>
        <dbReference type="ARBA" id="ARBA00023274"/>
    </source>
</evidence>
<protein>
    <recommendedName>
        <fullName evidence="6 7">Small ribosomal subunit protein uS4</fullName>
    </recommendedName>
</protein>
<keyword evidence="2 7" id="KW-0699">rRNA-binding</keyword>
<evidence type="ECO:0000256" key="1">
    <source>
        <dbReference type="ARBA" id="ARBA00007465"/>
    </source>
</evidence>
<dbReference type="InterPro" id="IPR005709">
    <property type="entry name" value="Ribosomal_uS4_bac-type"/>
</dbReference>
<dbReference type="STRING" id="1801992.A2Y98_00050"/>
<dbReference type="HAMAP" id="MF_01306_B">
    <property type="entry name" value="Ribosomal_uS4_B"/>
    <property type="match status" value="1"/>
</dbReference>
<dbReference type="InterPro" id="IPR036986">
    <property type="entry name" value="S4_RNA-bd_sf"/>
</dbReference>
<dbReference type="GO" id="GO:0042274">
    <property type="term" value="P:ribosomal small subunit biogenesis"/>
    <property type="evidence" value="ECO:0007669"/>
    <property type="project" value="TreeGrafter"/>
</dbReference>
<dbReference type="SUPFAM" id="SSF55174">
    <property type="entry name" value="Alpha-L RNA-binding motif"/>
    <property type="match status" value="1"/>
</dbReference>
<feature type="region of interest" description="Disordered" evidence="9">
    <location>
        <begin position="33"/>
        <end position="59"/>
    </location>
</feature>
<dbReference type="PROSITE" id="PS50889">
    <property type="entry name" value="S4"/>
    <property type="match status" value="1"/>
</dbReference>
<dbReference type="EMBL" id="MHMW01000003">
    <property type="protein sequence ID" value="OGZ34642.1"/>
    <property type="molecule type" value="Genomic_DNA"/>
</dbReference>
<feature type="domain" description="Small ribosomal subunit protein uS4 N-terminal" evidence="11">
    <location>
        <begin position="1"/>
        <end position="96"/>
    </location>
</feature>
<comment type="caution">
    <text evidence="12">The sequence shown here is derived from an EMBL/GenBank/DDBJ whole genome shotgun (WGS) entry which is preliminary data.</text>
</comment>
<dbReference type="GO" id="GO:0019843">
    <property type="term" value="F:rRNA binding"/>
    <property type="evidence" value="ECO:0007669"/>
    <property type="project" value="UniProtKB-UniRule"/>
</dbReference>
<dbReference type="InterPro" id="IPR001912">
    <property type="entry name" value="Ribosomal_uS4_N"/>
</dbReference>
<dbReference type="PANTHER" id="PTHR11831">
    <property type="entry name" value="30S 40S RIBOSOMAL PROTEIN"/>
    <property type="match status" value="1"/>
</dbReference>
<evidence type="ECO:0000256" key="9">
    <source>
        <dbReference type="SAM" id="MobiDB-lite"/>
    </source>
</evidence>